<feature type="region of interest" description="Disordered" evidence="1">
    <location>
        <begin position="39"/>
        <end position="122"/>
    </location>
</feature>
<dbReference type="AlphaFoldDB" id="A0A7J7U0Z1"/>
<reference evidence="2 3" key="1">
    <citation type="journal article" date="2020" name="Nature">
        <title>Six reference-quality genomes reveal evolution of bat adaptations.</title>
        <authorList>
            <person name="Jebb D."/>
            <person name="Huang Z."/>
            <person name="Pippel M."/>
            <person name="Hughes G.M."/>
            <person name="Lavrichenko K."/>
            <person name="Devanna P."/>
            <person name="Winkler S."/>
            <person name="Jermiin L.S."/>
            <person name="Skirmuntt E.C."/>
            <person name="Katzourakis A."/>
            <person name="Burkitt-Gray L."/>
            <person name="Ray D.A."/>
            <person name="Sullivan K.A.M."/>
            <person name="Roscito J.G."/>
            <person name="Kirilenko B.M."/>
            <person name="Davalos L.M."/>
            <person name="Corthals A.P."/>
            <person name="Power M.L."/>
            <person name="Jones G."/>
            <person name="Ransome R.D."/>
            <person name="Dechmann D.K.N."/>
            <person name="Locatelli A.G."/>
            <person name="Puechmaille S.J."/>
            <person name="Fedrigo O."/>
            <person name="Jarvis E.D."/>
            <person name="Hiller M."/>
            <person name="Vernes S.C."/>
            <person name="Myers E.W."/>
            <person name="Teeling E.C."/>
        </authorList>
    </citation>
    <scope>NUCLEOTIDE SEQUENCE [LARGE SCALE GENOMIC DNA]</scope>
    <source>
        <strain evidence="2">MRhiFer1</strain>
        <tissue evidence="2">Lung</tissue>
    </source>
</reference>
<protein>
    <submittedName>
        <fullName evidence="2">Uncharacterized protein</fullName>
    </submittedName>
</protein>
<sequence length="122" mass="12985">MSPPSPPPSPLRAPFFEPDANLTHTSIIRSALSKLVVSSPAFPGAPDSTSLLPPYPHPRYPPGSTGKARSSRTGPAKLTGRFRPGPRPPARTHTARTQPTPPGNQPCRLTALYTHPRAGRPT</sequence>
<proteinExistence type="predicted"/>
<accession>A0A7J7U0Z1</accession>
<evidence type="ECO:0000313" key="2">
    <source>
        <dbReference type="EMBL" id="KAF6306533.1"/>
    </source>
</evidence>
<name>A0A7J7U0Z1_RHIFE</name>
<organism evidence="2 3">
    <name type="scientific">Rhinolophus ferrumequinum</name>
    <name type="common">Greater horseshoe bat</name>
    <dbReference type="NCBI Taxonomy" id="59479"/>
    <lineage>
        <taxon>Eukaryota</taxon>
        <taxon>Metazoa</taxon>
        <taxon>Chordata</taxon>
        <taxon>Craniata</taxon>
        <taxon>Vertebrata</taxon>
        <taxon>Euteleostomi</taxon>
        <taxon>Mammalia</taxon>
        <taxon>Eutheria</taxon>
        <taxon>Laurasiatheria</taxon>
        <taxon>Chiroptera</taxon>
        <taxon>Yinpterochiroptera</taxon>
        <taxon>Rhinolophoidea</taxon>
        <taxon>Rhinolophidae</taxon>
        <taxon>Rhinolophinae</taxon>
        <taxon>Rhinolophus</taxon>
    </lineage>
</organism>
<evidence type="ECO:0000256" key="1">
    <source>
        <dbReference type="SAM" id="MobiDB-lite"/>
    </source>
</evidence>
<dbReference type="Proteomes" id="UP000585614">
    <property type="component" value="Unassembled WGS sequence"/>
</dbReference>
<gene>
    <name evidence="2" type="ORF">mRhiFer1_008637</name>
</gene>
<evidence type="ECO:0000313" key="3">
    <source>
        <dbReference type="Proteomes" id="UP000585614"/>
    </source>
</evidence>
<comment type="caution">
    <text evidence="2">The sequence shown here is derived from an EMBL/GenBank/DDBJ whole genome shotgun (WGS) entry which is preliminary data.</text>
</comment>
<dbReference type="EMBL" id="JACAGC010000017">
    <property type="protein sequence ID" value="KAF6306533.1"/>
    <property type="molecule type" value="Genomic_DNA"/>
</dbReference>